<evidence type="ECO:0000313" key="5">
    <source>
        <dbReference type="Proteomes" id="UP000184038"/>
    </source>
</evidence>
<protein>
    <submittedName>
        <fullName evidence="4">RHS repeat-associated core domain-containing protein</fullName>
    </submittedName>
</protein>
<dbReference type="AlphaFoldDB" id="A0A1M7MC15"/>
<proteinExistence type="predicted"/>
<organism evidence="4 5">
    <name type="scientific">Anaerosporobacter mobilis DSM 15930</name>
    <dbReference type="NCBI Taxonomy" id="1120996"/>
    <lineage>
        <taxon>Bacteria</taxon>
        <taxon>Bacillati</taxon>
        <taxon>Bacillota</taxon>
        <taxon>Clostridia</taxon>
        <taxon>Lachnospirales</taxon>
        <taxon>Lachnospiraceae</taxon>
        <taxon>Anaerosporobacter</taxon>
    </lineage>
</organism>
<dbReference type="InterPro" id="IPR028898">
    <property type="entry name" value="Tox-WTIP_dom"/>
</dbReference>
<dbReference type="PANTHER" id="PTHR32305:SF15">
    <property type="entry name" value="PROTEIN RHSA-RELATED"/>
    <property type="match status" value="1"/>
</dbReference>
<feature type="domain" description="Tox-WTIP" evidence="2">
    <location>
        <begin position="634"/>
        <end position="689"/>
    </location>
</feature>
<sequence>MFYRTFRLGSSGKLTKEVQKDGTTTKYTYDKVGNEKKITYSDNRSVSYTYTSTNQVKTMNDWNDTTTYEYDANGQVTKVTDGKNQTIGYTWTKLGQKKSIKYPTGDSVSYTYDNNGNLTKVTDTNSGVTNYTYDALNQVKTKNLPNGAESTYTYDTNGWLTQREETSNGASKKSYTYEYDKNGNRTKETKVSSGTTETTRYTYDVLNQLISVVDKKGTRYYAFDEFNNRTVKEEIGKETTQYTYNNLKQLAVTIQGSTVTTYDYDKRGNVAKVEENGDTKQTYVFDSTNKMAKVVTYKDNTSGSGTSTVTTKYNYDGAGNKIGMKHETNGRLTSDIIYAIDPVSSYNDIIMAEDRVTGETSIFTFSNEVISVETFGNISYYRNDEKSSVTDILDMAGKVKATITYDEYGVIANPEVVSIGGNIFAYTGHVYEESTGLYYAKARYYDAGIGRFISLDSYVGEQKESISLNQYIYVLNNPIKFIDPSGYYSLSEGVLAHKQLQIYFEELYLRDNPHLIGFIEYPIYSKKVFKNKSGSGRADIVLLNGGTFEIYEIKPFSQRESGRAQLKNYVRALRETKKSVVRGITFNPNGLELTCPWNPNKVIKYYTYSNDKGMIYYSTVNIKKQPQEEPVTNKSKAKSPSKGNKIDYNKVRDGVVVVSSAYAIYRVARFIPSLFPAAWWTIPANLVTP</sequence>
<dbReference type="InterPro" id="IPR050708">
    <property type="entry name" value="T6SS_VgrG/RHS"/>
</dbReference>
<reference evidence="4 5" key="1">
    <citation type="submission" date="2016-11" db="EMBL/GenBank/DDBJ databases">
        <authorList>
            <person name="Jaros S."/>
            <person name="Januszkiewicz K."/>
            <person name="Wedrychowicz H."/>
        </authorList>
    </citation>
    <scope>NUCLEOTIDE SEQUENCE [LARGE SCALE GENOMIC DNA]</scope>
    <source>
        <strain evidence="4 5">DSM 15930</strain>
    </source>
</reference>
<accession>A0A1M7MC15</accession>
<dbReference type="NCBIfam" id="TIGR03696">
    <property type="entry name" value="Rhs_assc_core"/>
    <property type="match status" value="1"/>
</dbReference>
<evidence type="ECO:0000259" key="3">
    <source>
        <dbReference type="Pfam" id="PF25023"/>
    </source>
</evidence>
<keyword evidence="1" id="KW-0677">Repeat</keyword>
<dbReference type="EMBL" id="FRCP01000020">
    <property type="protein sequence ID" value="SHM87859.1"/>
    <property type="molecule type" value="Genomic_DNA"/>
</dbReference>
<dbReference type="PANTHER" id="PTHR32305">
    <property type="match status" value="1"/>
</dbReference>
<keyword evidence="5" id="KW-1185">Reference proteome</keyword>
<evidence type="ECO:0000256" key="1">
    <source>
        <dbReference type="ARBA" id="ARBA00022737"/>
    </source>
</evidence>
<feature type="domain" description="Teneurin-like YD-shell" evidence="3">
    <location>
        <begin position="45"/>
        <end position="122"/>
    </location>
</feature>
<dbReference type="InterPro" id="IPR006530">
    <property type="entry name" value="YD"/>
</dbReference>
<evidence type="ECO:0000259" key="2">
    <source>
        <dbReference type="Pfam" id="PF15654"/>
    </source>
</evidence>
<dbReference type="Pfam" id="PF25023">
    <property type="entry name" value="TEN_YD-shell"/>
    <property type="match status" value="2"/>
</dbReference>
<name>A0A1M7MC15_9FIRM</name>
<dbReference type="Pfam" id="PF05593">
    <property type="entry name" value="RHS_repeat"/>
    <property type="match status" value="1"/>
</dbReference>
<dbReference type="RefSeq" id="WP_073290071.1">
    <property type="nucleotide sequence ID" value="NZ_FRCP01000020.1"/>
</dbReference>
<dbReference type="Pfam" id="PF15654">
    <property type="entry name" value="Tox-WTIP"/>
    <property type="match status" value="1"/>
</dbReference>
<dbReference type="InterPro" id="IPR056823">
    <property type="entry name" value="TEN-like_YD-shell"/>
</dbReference>
<dbReference type="Proteomes" id="UP000184038">
    <property type="component" value="Unassembled WGS sequence"/>
</dbReference>
<dbReference type="STRING" id="1120996.SAMN02746066_03710"/>
<dbReference type="InterPro" id="IPR031325">
    <property type="entry name" value="RHS_repeat"/>
</dbReference>
<dbReference type="NCBIfam" id="TIGR01643">
    <property type="entry name" value="YD_repeat_2x"/>
    <property type="match status" value="3"/>
</dbReference>
<feature type="domain" description="Teneurin-like YD-shell" evidence="3">
    <location>
        <begin position="179"/>
        <end position="479"/>
    </location>
</feature>
<evidence type="ECO:0000313" key="4">
    <source>
        <dbReference type="EMBL" id="SHM87859.1"/>
    </source>
</evidence>
<dbReference type="Gene3D" id="2.180.10.10">
    <property type="entry name" value="RHS repeat-associated core"/>
    <property type="match status" value="1"/>
</dbReference>
<dbReference type="OrthoDB" id="9815752at2"/>
<dbReference type="InterPro" id="IPR022385">
    <property type="entry name" value="Rhs_assc_core"/>
</dbReference>
<gene>
    <name evidence="4" type="ORF">SAMN02746066_03710</name>
</gene>